<organism evidence="1 2">
    <name type="scientific">Candidatus Accumulibacter phosphatis</name>
    <dbReference type="NCBI Taxonomy" id="327160"/>
    <lineage>
        <taxon>Bacteria</taxon>
        <taxon>Pseudomonadati</taxon>
        <taxon>Pseudomonadota</taxon>
        <taxon>Betaproteobacteria</taxon>
        <taxon>Candidatus Accumulibacter</taxon>
    </lineage>
</organism>
<dbReference type="Proteomes" id="UP000306324">
    <property type="component" value="Unassembled WGS sequence"/>
</dbReference>
<reference evidence="1 2" key="1">
    <citation type="submission" date="2019-04" db="EMBL/GenBank/DDBJ databases">
        <title>A novel phosphate-accumulating bacterium identified in bioreactor for phosphate removal from wastewater.</title>
        <authorList>
            <person name="Kotlyarov R.Y."/>
            <person name="Beletsky A.V."/>
            <person name="Kallistova A.Y."/>
            <person name="Dorofeev A.G."/>
            <person name="Nikolaev Y.Y."/>
            <person name="Pimenov N.V."/>
            <person name="Ravin N.V."/>
            <person name="Mardanov A.V."/>
        </authorList>
    </citation>
    <scope>NUCLEOTIDE SEQUENCE [LARGE SCALE GENOMIC DNA]</scope>
    <source>
        <strain evidence="1 2">Bin19</strain>
    </source>
</reference>
<protein>
    <submittedName>
        <fullName evidence="1">Uncharacterized protein</fullName>
    </submittedName>
</protein>
<name>A0A5S4EHC3_9PROT</name>
<comment type="caution">
    <text evidence="1">The sequence shown here is derived from an EMBL/GenBank/DDBJ whole genome shotgun (WGS) entry which is preliminary data.</text>
</comment>
<dbReference type="EMBL" id="SWAD01000163">
    <property type="protein sequence ID" value="TMQ74697.1"/>
    <property type="molecule type" value="Genomic_DNA"/>
</dbReference>
<accession>A0A5S4EHC3</accession>
<dbReference type="RefSeq" id="WP_273704917.1">
    <property type="nucleotide sequence ID" value="NZ_SWAD01000163.1"/>
</dbReference>
<evidence type="ECO:0000313" key="2">
    <source>
        <dbReference type="Proteomes" id="UP000306324"/>
    </source>
</evidence>
<gene>
    <name evidence="1" type="ORF">ACCUM_3571</name>
</gene>
<sequence>MQHPAWQDLGNASGYNQCPGKRSAFVAVLVRHTLREVRQFVSDD</sequence>
<keyword evidence="2" id="KW-1185">Reference proteome</keyword>
<evidence type="ECO:0000313" key="1">
    <source>
        <dbReference type="EMBL" id="TMQ74697.1"/>
    </source>
</evidence>
<proteinExistence type="predicted"/>
<dbReference type="AlphaFoldDB" id="A0A5S4EHC3"/>